<dbReference type="RefSeq" id="WP_098083966.1">
    <property type="nucleotide sequence ID" value="NZ_CAACYE020000001.1"/>
</dbReference>
<dbReference type="PROSITE" id="PS00687">
    <property type="entry name" value="ALDEHYDE_DEHYDR_GLU"/>
    <property type="match status" value="1"/>
</dbReference>
<dbReference type="PANTHER" id="PTHR11699">
    <property type="entry name" value="ALDEHYDE DEHYDROGENASE-RELATED"/>
    <property type="match status" value="1"/>
</dbReference>
<protein>
    <submittedName>
        <fullName evidence="6">Succinate-semialdehyde dehydrogenase [NADP(+)] 2</fullName>
        <ecNumber evidence="6">1.2.1.79</ecNumber>
    </submittedName>
</protein>
<keyword evidence="2 4" id="KW-0560">Oxidoreductase</keyword>
<dbReference type="CDD" id="cd07101">
    <property type="entry name" value="ALDH_SSADH2_GabD2"/>
    <property type="match status" value="1"/>
</dbReference>
<dbReference type="InterPro" id="IPR015590">
    <property type="entry name" value="Aldehyde_DH_dom"/>
</dbReference>
<dbReference type="InterPro" id="IPR016163">
    <property type="entry name" value="Ald_DH_C"/>
</dbReference>
<evidence type="ECO:0000256" key="4">
    <source>
        <dbReference type="RuleBase" id="RU003345"/>
    </source>
</evidence>
<feature type="active site" evidence="3">
    <location>
        <position position="260"/>
    </location>
</feature>
<dbReference type="InterPro" id="IPR016161">
    <property type="entry name" value="Ald_DH/histidinol_DH"/>
</dbReference>
<reference evidence="6" key="1">
    <citation type="submission" date="2019-02" db="EMBL/GenBank/DDBJ databases">
        <authorList>
            <consortium name="Pathogen Informatics"/>
        </authorList>
    </citation>
    <scope>NUCLEOTIDE SEQUENCE</scope>
    <source>
        <strain evidence="6">3012STDY6733949</strain>
    </source>
</reference>
<evidence type="ECO:0000256" key="1">
    <source>
        <dbReference type="ARBA" id="ARBA00009986"/>
    </source>
</evidence>
<dbReference type="GO" id="GO:0036243">
    <property type="term" value="F:succinate-semialdehyde dehydrogenase (NADP+) activity"/>
    <property type="evidence" value="ECO:0007669"/>
    <property type="project" value="UniProtKB-EC"/>
</dbReference>
<dbReference type="Gene3D" id="3.40.605.10">
    <property type="entry name" value="Aldehyde Dehydrogenase, Chain A, domain 1"/>
    <property type="match status" value="1"/>
</dbReference>
<evidence type="ECO:0000256" key="3">
    <source>
        <dbReference type="PROSITE-ProRule" id="PRU10007"/>
    </source>
</evidence>
<name>A0A449GFI5_NOCFR</name>
<dbReference type="SUPFAM" id="SSF53720">
    <property type="entry name" value="ALDH-like"/>
    <property type="match status" value="1"/>
</dbReference>
<feature type="domain" description="Aldehyde dehydrogenase" evidence="5">
    <location>
        <begin position="31"/>
        <end position="487"/>
    </location>
</feature>
<proteinExistence type="inferred from homology"/>
<dbReference type="Gene3D" id="3.40.309.10">
    <property type="entry name" value="Aldehyde Dehydrogenase, Chain A, domain 2"/>
    <property type="match status" value="1"/>
</dbReference>
<evidence type="ECO:0000313" key="6">
    <source>
        <dbReference type="EMBL" id="VFA84413.1"/>
    </source>
</evidence>
<dbReference type="FunFam" id="3.40.309.10:FF:000009">
    <property type="entry name" value="Aldehyde dehydrogenase A"/>
    <property type="match status" value="1"/>
</dbReference>
<organism evidence="6">
    <name type="scientific">Nocardia farcinica</name>
    <dbReference type="NCBI Taxonomy" id="37329"/>
    <lineage>
        <taxon>Bacteria</taxon>
        <taxon>Bacillati</taxon>
        <taxon>Actinomycetota</taxon>
        <taxon>Actinomycetes</taxon>
        <taxon>Mycobacteriales</taxon>
        <taxon>Nocardiaceae</taxon>
        <taxon>Nocardia</taxon>
    </lineage>
</organism>
<evidence type="ECO:0000259" key="5">
    <source>
        <dbReference type="Pfam" id="PF00171"/>
    </source>
</evidence>
<gene>
    <name evidence="6" type="primary">gabD2_2</name>
    <name evidence="6" type="ORF">NCTC1935_02242</name>
</gene>
<dbReference type="Pfam" id="PF00171">
    <property type="entry name" value="Aldedh"/>
    <property type="match status" value="1"/>
</dbReference>
<dbReference type="InterPro" id="IPR016162">
    <property type="entry name" value="Ald_DH_N"/>
</dbReference>
<dbReference type="EC" id="1.2.1.79" evidence="6"/>
<dbReference type="AlphaFoldDB" id="A0A449GFI5"/>
<sequence>MPTAPLPALDSALPADLVKPLLDRAVAGGAGTVEMFAPATGRKIADLPQSATADIERAFATARAAQREWARRPVRERVAVLRRLHDIVLAEQDTILDIVQTETGKSRAHAFDEVADVAVNARYYASVAERLLAPRKPRGVMPVLTQVDVLHRPKGVVAVISPWNYPLALAASDALPALVAGNAVIARPDNQTALTALWAIDAAERAGLPKGLWQAVLGRGSVIGGEVIARADYVDYTGSSATGRTIAQQAGERLIGYSLELGGKNPLLVLDDADVTRAAKIAVRACFASAGQLCESIERIYVHEAVHDRFVEEFVGHVRSIRLGGALDYSADMGSLTFQRQLDTVRAHVDDAVAKGATVLAGGRARPDLGPYFYEPTVLTDVTEEMTVYREETFGPVVSIYRVADEDAAVEAANDTPYGLNASVWTRDAERGRRVAARIRAGSVNVNEGFIAAWGSADAPSGGLGISGNGRRHGPEGLLKYVDTQTIAVQRVLPIAPLPGMSEQLWAKTMTLYLGVMKKLRQK</sequence>
<accession>A0A449GFI5</accession>
<dbReference type="NCBIfam" id="NF006916">
    <property type="entry name" value="PRK09407.1"/>
    <property type="match status" value="1"/>
</dbReference>
<comment type="similarity">
    <text evidence="1 4">Belongs to the aldehyde dehydrogenase family.</text>
</comment>
<dbReference type="InterPro" id="IPR029510">
    <property type="entry name" value="Ald_DH_CS_GLU"/>
</dbReference>
<dbReference type="EMBL" id="CAACYE010000005">
    <property type="protein sequence ID" value="VFA84413.1"/>
    <property type="molecule type" value="Genomic_DNA"/>
</dbReference>
<evidence type="ECO:0000256" key="2">
    <source>
        <dbReference type="ARBA" id="ARBA00023002"/>
    </source>
</evidence>